<dbReference type="PANTHER" id="PTHR21490:SF0">
    <property type="entry name" value="ENKURIN"/>
    <property type="match status" value="1"/>
</dbReference>
<dbReference type="Proteomes" id="UP000265618">
    <property type="component" value="Unassembled WGS sequence"/>
</dbReference>
<name>A0A9K3DB23_9EUKA</name>
<feature type="region of interest" description="Disordered" evidence="1">
    <location>
        <begin position="1"/>
        <end position="41"/>
    </location>
</feature>
<reference evidence="2 3" key="1">
    <citation type="journal article" date="2018" name="PLoS ONE">
        <title>The draft genome of Kipferlia bialata reveals reductive genome evolution in fornicate parasites.</title>
        <authorList>
            <person name="Tanifuji G."/>
            <person name="Takabayashi S."/>
            <person name="Kume K."/>
            <person name="Takagi M."/>
            <person name="Nakayama T."/>
            <person name="Kamikawa R."/>
            <person name="Inagaki Y."/>
            <person name="Hashimoto T."/>
        </authorList>
    </citation>
    <scope>NUCLEOTIDE SEQUENCE [LARGE SCALE GENOMIC DNA]</scope>
    <source>
        <strain evidence="2">NY0173</strain>
    </source>
</reference>
<feature type="non-terminal residue" evidence="2">
    <location>
        <position position="1"/>
    </location>
</feature>
<dbReference type="AlphaFoldDB" id="A0A9K3DB23"/>
<proteinExistence type="predicted"/>
<gene>
    <name evidence="2" type="ORF">KIPB_013520</name>
</gene>
<sequence length="115" mass="12787">MPFPSATCIDSERQNPPPPSPSVTPFSYTDVLPRKPPVPKRTEAPILGLVADRDYVKSNIVTARLSVPKPVGVEELDYTKRKGFGDIPKYLTRVKREIEEETELIGEVLEAGKPQ</sequence>
<dbReference type="EMBL" id="BDIP01006469">
    <property type="protein sequence ID" value="GIQ90649.1"/>
    <property type="molecule type" value="Genomic_DNA"/>
</dbReference>
<organism evidence="2 3">
    <name type="scientific">Kipferlia bialata</name>
    <dbReference type="NCBI Taxonomy" id="797122"/>
    <lineage>
        <taxon>Eukaryota</taxon>
        <taxon>Metamonada</taxon>
        <taxon>Carpediemonas-like organisms</taxon>
        <taxon>Kipferlia</taxon>
    </lineage>
</organism>
<evidence type="ECO:0000313" key="3">
    <source>
        <dbReference type="Proteomes" id="UP000265618"/>
    </source>
</evidence>
<keyword evidence="3" id="KW-1185">Reference proteome</keyword>
<accession>A0A9K3DB23</accession>
<evidence type="ECO:0000256" key="1">
    <source>
        <dbReference type="SAM" id="MobiDB-lite"/>
    </source>
</evidence>
<dbReference type="PANTHER" id="PTHR21490">
    <property type="entry name" value="ENKURIN-RELATED"/>
    <property type="match status" value="1"/>
</dbReference>
<protein>
    <submittedName>
        <fullName evidence="2">Enkurin</fullName>
    </submittedName>
</protein>
<evidence type="ECO:0000313" key="2">
    <source>
        <dbReference type="EMBL" id="GIQ90649.1"/>
    </source>
</evidence>
<comment type="caution">
    <text evidence="2">The sequence shown here is derived from an EMBL/GenBank/DDBJ whole genome shotgun (WGS) entry which is preliminary data.</text>
</comment>
<dbReference type="GO" id="GO:0005516">
    <property type="term" value="F:calmodulin binding"/>
    <property type="evidence" value="ECO:0007669"/>
    <property type="project" value="TreeGrafter"/>
</dbReference>
<dbReference type="InterPro" id="IPR052102">
    <property type="entry name" value="Enkurin_domain-protein"/>
</dbReference>
<dbReference type="OrthoDB" id="2123594at2759"/>